<organism evidence="1 2">
    <name type="scientific">Lachnellula suecica</name>
    <dbReference type="NCBI Taxonomy" id="602035"/>
    <lineage>
        <taxon>Eukaryota</taxon>
        <taxon>Fungi</taxon>
        <taxon>Dikarya</taxon>
        <taxon>Ascomycota</taxon>
        <taxon>Pezizomycotina</taxon>
        <taxon>Leotiomycetes</taxon>
        <taxon>Helotiales</taxon>
        <taxon>Lachnaceae</taxon>
        <taxon>Lachnellula</taxon>
    </lineage>
</organism>
<gene>
    <name evidence="1" type="primary">FCK3_1</name>
    <name evidence="1" type="ORF">LSUE1_G000584</name>
</gene>
<dbReference type="InterPro" id="IPR008441">
    <property type="entry name" value="AfumC-like_glycosyl_Trfase"/>
</dbReference>
<dbReference type="Gene3D" id="3.90.550.20">
    <property type="match status" value="1"/>
</dbReference>
<proteinExistence type="predicted"/>
<accession>A0A8T9CI19</accession>
<evidence type="ECO:0000313" key="1">
    <source>
        <dbReference type="EMBL" id="TVY84836.1"/>
    </source>
</evidence>
<name>A0A8T9CI19_9HELO</name>
<sequence length="411" mass="46428">MESQNYPLPVGVHVIPSHFLDLRSDAEIDHDILHPKSVSDEKNVWFFWHSGFENMHPYSQRTIRAWHRRFSKQGWVISVLNRETSSPLNIVNYLDTTDPKTSPRAFIDDIVGGDYANQHTSDLVRFPLLLKYGGVYADVGLIQLGDIDRIWNEMVGNPESPIDVFGYYSPGAFGDPTIPNFFFVCGRNNVFFAQCHKLFLELWSADGGMTSTQGMHRSPLLKGVKKLGEIESFSTENGGTVNLKDNSLNLTDYAIQGLVLTMVMGLVDRESGWDGPKYIAEHFYGMEWMRCSQHYNDLTAWNGEKAFRLMSLPLPTTGEVESGEQIQAKKIVEGSLQGSFGLKLSHGFVLKVLGVTLGLLWREHEGSDDIPGTYAHWLRYGALYWCQDEIPPRVELQAGEPLKRGPLLREV</sequence>
<comment type="caution">
    <text evidence="1">The sequence shown here is derived from an EMBL/GenBank/DDBJ whole genome shotgun (WGS) entry which is preliminary data.</text>
</comment>
<dbReference type="Pfam" id="PF05704">
    <property type="entry name" value="Caps_synth"/>
    <property type="match status" value="1"/>
</dbReference>
<evidence type="ECO:0000313" key="2">
    <source>
        <dbReference type="Proteomes" id="UP000469558"/>
    </source>
</evidence>
<dbReference type="Proteomes" id="UP000469558">
    <property type="component" value="Unassembled WGS sequence"/>
</dbReference>
<keyword evidence="1" id="KW-0808">Transferase</keyword>
<dbReference type="AlphaFoldDB" id="A0A8T9CI19"/>
<dbReference type="GO" id="GO:0016757">
    <property type="term" value="F:glycosyltransferase activity"/>
    <property type="evidence" value="ECO:0007669"/>
    <property type="project" value="InterPro"/>
</dbReference>
<reference evidence="1 2" key="1">
    <citation type="submission" date="2018-05" db="EMBL/GenBank/DDBJ databases">
        <title>Genome sequencing and assembly of the regulated plant pathogen Lachnellula willkommii and related sister species for the development of diagnostic species identification markers.</title>
        <authorList>
            <person name="Giroux E."/>
            <person name="Bilodeau G."/>
        </authorList>
    </citation>
    <scope>NUCLEOTIDE SEQUENCE [LARGE SCALE GENOMIC DNA]</scope>
    <source>
        <strain evidence="1 2">CBS 268.59</strain>
    </source>
</reference>
<dbReference type="OrthoDB" id="409543at2759"/>
<keyword evidence="2" id="KW-1185">Reference proteome</keyword>
<dbReference type="EMBL" id="QGMK01000051">
    <property type="protein sequence ID" value="TVY84836.1"/>
    <property type="molecule type" value="Genomic_DNA"/>
</dbReference>
<dbReference type="SUPFAM" id="SSF53448">
    <property type="entry name" value="Nucleotide-diphospho-sugar transferases"/>
    <property type="match status" value="1"/>
</dbReference>
<protein>
    <submittedName>
        <fullName evidence="1">Putative glycosyl transferase FCK3</fullName>
    </submittedName>
</protein>
<dbReference type="InterPro" id="IPR029044">
    <property type="entry name" value="Nucleotide-diphossugar_trans"/>
</dbReference>